<name>A0A8S1R311_9CILI</name>
<comment type="caution">
    <text evidence="1">The sequence shown here is derived from an EMBL/GenBank/DDBJ whole genome shotgun (WGS) entry which is preliminary data.</text>
</comment>
<organism evidence="1 2">
    <name type="scientific">Paramecium sonneborni</name>
    <dbReference type="NCBI Taxonomy" id="65129"/>
    <lineage>
        <taxon>Eukaryota</taxon>
        <taxon>Sar</taxon>
        <taxon>Alveolata</taxon>
        <taxon>Ciliophora</taxon>
        <taxon>Intramacronucleata</taxon>
        <taxon>Oligohymenophorea</taxon>
        <taxon>Peniculida</taxon>
        <taxon>Parameciidae</taxon>
        <taxon>Paramecium</taxon>
    </lineage>
</organism>
<dbReference type="Proteomes" id="UP000692954">
    <property type="component" value="Unassembled WGS sequence"/>
</dbReference>
<dbReference type="EMBL" id="CAJJDN010000135">
    <property type="protein sequence ID" value="CAD8121945.1"/>
    <property type="molecule type" value="Genomic_DNA"/>
</dbReference>
<reference evidence="1" key="1">
    <citation type="submission" date="2021-01" db="EMBL/GenBank/DDBJ databases">
        <authorList>
            <consortium name="Genoscope - CEA"/>
            <person name="William W."/>
        </authorList>
    </citation>
    <scope>NUCLEOTIDE SEQUENCE</scope>
</reference>
<sequence>MTRIPNYALELIRIFKIGIDIIKYMKEQILQQFEEAFLFQRNRFQQYMVSRCSITNCLYIKRRLNRRREKNQRLDGIQQLNVDKEHNVLFFITQFSIAYANIKIQGGILYLNYIYPQLNNKIGSQSKCLAMSQYYEQMNQFQ</sequence>
<gene>
    <name evidence="1" type="ORF">PSON_ATCC_30995.1.T1350088</name>
</gene>
<evidence type="ECO:0000313" key="2">
    <source>
        <dbReference type="Proteomes" id="UP000692954"/>
    </source>
</evidence>
<dbReference type="AlphaFoldDB" id="A0A8S1R311"/>
<protein>
    <submittedName>
        <fullName evidence="1">Uncharacterized protein</fullName>
    </submittedName>
</protein>
<keyword evidence="2" id="KW-1185">Reference proteome</keyword>
<accession>A0A8S1R311</accession>
<proteinExistence type="predicted"/>
<evidence type="ECO:0000313" key="1">
    <source>
        <dbReference type="EMBL" id="CAD8121945.1"/>
    </source>
</evidence>